<accession>A0A562LE97</accession>
<evidence type="ECO:0000313" key="2">
    <source>
        <dbReference type="EMBL" id="TWI06009.1"/>
    </source>
</evidence>
<dbReference type="OrthoDB" id="9805924at2"/>
<protein>
    <submittedName>
        <fullName evidence="2">Acetyltransferase (GNAT) family protein</fullName>
    </submittedName>
</protein>
<dbReference type="InterPro" id="IPR000182">
    <property type="entry name" value="GNAT_dom"/>
</dbReference>
<proteinExistence type="predicted"/>
<dbReference type="Gene3D" id="3.40.630.30">
    <property type="match status" value="1"/>
</dbReference>
<reference evidence="2 3" key="1">
    <citation type="journal article" date="2015" name="Stand. Genomic Sci.">
        <title>Genomic Encyclopedia of Bacterial and Archaeal Type Strains, Phase III: the genomes of soil and plant-associated and newly described type strains.</title>
        <authorList>
            <person name="Whitman W.B."/>
            <person name="Woyke T."/>
            <person name="Klenk H.P."/>
            <person name="Zhou Y."/>
            <person name="Lilburn T.G."/>
            <person name="Beck B.J."/>
            <person name="De Vos P."/>
            <person name="Vandamme P."/>
            <person name="Eisen J.A."/>
            <person name="Garrity G."/>
            <person name="Hugenholtz P."/>
            <person name="Kyrpides N.C."/>
        </authorList>
    </citation>
    <scope>NUCLEOTIDE SEQUENCE [LARGE SCALE GENOMIC DNA]</scope>
    <source>
        <strain evidence="2 3">CGMCC 1.10821</strain>
    </source>
</reference>
<name>A0A562LE97_9GAMM</name>
<dbReference type="RefSeq" id="WP_144897817.1">
    <property type="nucleotide sequence ID" value="NZ_VLKN01000001.1"/>
</dbReference>
<comment type="caution">
    <text evidence="2">The sequence shown here is derived from an EMBL/GenBank/DDBJ whole genome shotgun (WGS) entry which is preliminary data.</text>
</comment>
<evidence type="ECO:0000259" key="1">
    <source>
        <dbReference type="PROSITE" id="PS51186"/>
    </source>
</evidence>
<evidence type="ECO:0000313" key="3">
    <source>
        <dbReference type="Proteomes" id="UP000315167"/>
    </source>
</evidence>
<sequence>MSDSIVLTPADSREQVAIARELFHEYSDAIGVNLEYQGFAAELEALPSPYVPPHGTLLIAQINGDTAGCVALRRLDHQTGELKRLYVRPAFRGWGLGEHLIEATIRAAHAAGYTALRLDTLPSMTTAQGLYRKLGFSEIPAYNNTHLPGTRFYELALI</sequence>
<dbReference type="PROSITE" id="PS51186">
    <property type="entry name" value="GNAT"/>
    <property type="match status" value="1"/>
</dbReference>
<dbReference type="GO" id="GO:0016747">
    <property type="term" value="F:acyltransferase activity, transferring groups other than amino-acyl groups"/>
    <property type="evidence" value="ECO:0007669"/>
    <property type="project" value="InterPro"/>
</dbReference>
<dbReference type="Proteomes" id="UP000315167">
    <property type="component" value="Unassembled WGS sequence"/>
</dbReference>
<dbReference type="PANTHER" id="PTHR43305:SF1">
    <property type="entry name" value="FAMILY N-ACETYLTRANSFERASE, PUTATIVE (AFU_ORTHOLOGUE AFUA_2G01380)-RELATED"/>
    <property type="match status" value="1"/>
</dbReference>
<feature type="domain" description="N-acetyltransferase" evidence="1">
    <location>
        <begin position="5"/>
        <end position="158"/>
    </location>
</feature>
<dbReference type="InterPro" id="IPR052777">
    <property type="entry name" value="Acetyltransferase_Enz"/>
</dbReference>
<dbReference type="SUPFAM" id="SSF55729">
    <property type="entry name" value="Acyl-CoA N-acyltransferases (Nat)"/>
    <property type="match status" value="1"/>
</dbReference>
<gene>
    <name evidence="2" type="ORF">IP90_00271</name>
</gene>
<dbReference type="InterPro" id="IPR016181">
    <property type="entry name" value="Acyl_CoA_acyltransferase"/>
</dbReference>
<organism evidence="2 3">
    <name type="scientific">Luteimonas cucumeris</name>
    <dbReference type="NCBI Taxonomy" id="985012"/>
    <lineage>
        <taxon>Bacteria</taxon>
        <taxon>Pseudomonadati</taxon>
        <taxon>Pseudomonadota</taxon>
        <taxon>Gammaproteobacteria</taxon>
        <taxon>Lysobacterales</taxon>
        <taxon>Lysobacteraceae</taxon>
        <taxon>Luteimonas</taxon>
    </lineage>
</organism>
<keyword evidence="2" id="KW-0808">Transferase</keyword>
<dbReference type="PANTHER" id="PTHR43305">
    <property type="entry name" value="FAMILY N-ACETYLTRANSFERASE, PUTATIVE (AFU_ORTHOLOGUE AFUA_2G01380)-RELATED"/>
    <property type="match status" value="1"/>
</dbReference>
<keyword evidence="3" id="KW-1185">Reference proteome</keyword>
<dbReference type="AlphaFoldDB" id="A0A562LE97"/>
<dbReference type="CDD" id="cd04301">
    <property type="entry name" value="NAT_SF"/>
    <property type="match status" value="1"/>
</dbReference>
<dbReference type="EMBL" id="VLKN01000001">
    <property type="protein sequence ID" value="TWI06009.1"/>
    <property type="molecule type" value="Genomic_DNA"/>
</dbReference>
<dbReference type="Pfam" id="PF00583">
    <property type="entry name" value="Acetyltransf_1"/>
    <property type="match status" value="1"/>
</dbReference>